<dbReference type="NCBIfam" id="TIGR00525">
    <property type="entry name" value="folB"/>
    <property type="match status" value="1"/>
</dbReference>
<reference evidence="8 9" key="2">
    <citation type="journal article" date="2011" name="Stand. Genomic Sci.">
        <title>Complete genome sequence of Mahella australiensis type strain (50-1 BON).</title>
        <authorList>
            <person name="Sikorski J."/>
            <person name="Teshima H."/>
            <person name="Nolan M."/>
            <person name="Lucas S."/>
            <person name="Hammon N."/>
            <person name="Deshpande S."/>
            <person name="Cheng J.F."/>
            <person name="Pitluck S."/>
            <person name="Liolios K."/>
            <person name="Pagani I."/>
            <person name="Ivanova N."/>
            <person name="Huntemann M."/>
            <person name="Mavromatis K."/>
            <person name="Ovchinikova G."/>
            <person name="Pati A."/>
            <person name="Tapia R."/>
            <person name="Han C."/>
            <person name="Goodwin L."/>
            <person name="Chen A."/>
            <person name="Palaniappan K."/>
            <person name="Land M."/>
            <person name="Hauser L."/>
            <person name="Ngatchou-Djao O.D."/>
            <person name="Rohde M."/>
            <person name="Pukall R."/>
            <person name="Spring S."/>
            <person name="Abt B."/>
            <person name="Goker M."/>
            <person name="Detter J.C."/>
            <person name="Woyke T."/>
            <person name="Bristow J."/>
            <person name="Markowitz V."/>
            <person name="Hugenholtz P."/>
            <person name="Eisen J.A."/>
            <person name="Kyrpides N.C."/>
            <person name="Klenk H.P."/>
            <person name="Lapidus A."/>
        </authorList>
    </citation>
    <scope>NUCLEOTIDE SEQUENCE [LARGE SCALE GENOMIC DNA]</scope>
    <source>
        <strain evidence="9">DSM 15567 / CIP 107919 / 50-1 BON</strain>
    </source>
</reference>
<dbReference type="SMART" id="SM00905">
    <property type="entry name" value="FolB"/>
    <property type="match status" value="1"/>
</dbReference>
<dbReference type="InterPro" id="IPR043133">
    <property type="entry name" value="GTP-CH-I_C/QueF"/>
</dbReference>
<dbReference type="RefSeq" id="WP_013780789.1">
    <property type="nucleotide sequence ID" value="NC_015520.1"/>
</dbReference>
<organism evidence="8 9">
    <name type="scientific">Mahella australiensis (strain DSM 15567 / CIP 107919 / 50-1 BON)</name>
    <dbReference type="NCBI Taxonomy" id="697281"/>
    <lineage>
        <taxon>Bacteria</taxon>
        <taxon>Bacillati</taxon>
        <taxon>Bacillota</taxon>
        <taxon>Clostridia</taxon>
        <taxon>Thermoanaerobacterales</taxon>
        <taxon>Thermoanaerobacterales Family IV. Incertae Sedis</taxon>
        <taxon>Mahella</taxon>
    </lineage>
</organism>
<dbReference type="EC" id="4.1.2.25" evidence="6"/>
<dbReference type="GO" id="GO:0004150">
    <property type="term" value="F:dihydroneopterin aldolase activity"/>
    <property type="evidence" value="ECO:0007669"/>
    <property type="project" value="UniProtKB-UniRule"/>
</dbReference>
<evidence type="ECO:0000256" key="4">
    <source>
        <dbReference type="ARBA" id="ARBA00022909"/>
    </source>
</evidence>
<comment type="similarity">
    <text evidence="3 6">Belongs to the DHNA family.</text>
</comment>
<dbReference type="Proteomes" id="UP000008457">
    <property type="component" value="Chromosome"/>
</dbReference>
<evidence type="ECO:0000313" key="8">
    <source>
        <dbReference type="EMBL" id="AEE96359.1"/>
    </source>
</evidence>
<accession>F3ZVJ7</accession>
<dbReference type="Gene3D" id="3.30.1130.10">
    <property type="match status" value="1"/>
</dbReference>
<evidence type="ECO:0000259" key="7">
    <source>
        <dbReference type="SMART" id="SM00905"/>
    </source>
</evidence>
<name>F3ZVJ7_MAHA5</name>
<reference evidence="9" key="1">
    <citation type="submission" date="2010-11" db="EMBL/GenBank/DDBJ databases">
        <title>The complete genome of Mahella australiensis DSM 15567.</title>
        <authorList>
            <consortium name="US DOE Joint Genome Institute (JGI-PGF)"/>
            <person name="Lucas S."/>
            <person name="Copeland A."/>
            <person name="Lapidus A."/>
            <person name="Bruce D."/>
            <person name="Goodwin L."/>
            <person name="Pitluck S."/>
            <person name="Kyrpides N."/>
            <person name="Mavromatis K."/>
            <person name="Pagani I."/>
            <person name="Ivanova N."/>
            <person name="Teshima H."/>
            <person name="Brettin T."/>
            <person name="Detter J.C."/>
            <person name="Han C."/>
            <person name="Tapia R."/>
            <person name="Land M."/>
            <person name="Hauser L."/>
            <person name="Markowitz V."/>
            <person name="Cheng J.-F."/>
            <person name="Hugenholtz P."/>
            <person name="Woyke T."/>
            <person name="Wu D."/>
            <person name="Spring S."/>
            <person name="Pukall R."/>
            <person name="Steenblock K."/>
            <person name="Schneider S."/>
            <person name="Klenk H.-P."/>
            <person name="Eisen J.A."/>
        </authorList>
    </citation>
    <scope>NUCLEOTIDE SEQUENCE [LARGE SCALE GENOMIC DNA]</scope>
    <source>
        <strain evidence="9">DSM 15567 / CIP 107919 / 50-1 BON</strain>
    </source>
</reference>
<dbReference type="UniPathway" id="UPA00077">
    <property type="reaction ID" value="UER00154"/>
</dbReference>
<dbReference type="AlphaFoldDB" id="F3ZVJ7"/>
<dbReference type="eggNOG" id="COG1539">
    <property type="taxonomic scope" value="Bacteria"/>
</dbReference>
<dbReference type="FunFam" id="3.30.1130.10:FF:000003">
    <property type="entry name" value="7,8-dihydroneopterin aldolase"/>
    <property type="match status" value="1"/>
</dbReference>
<feature type="domain" description="Dihydroneopterin aldolase/epimerase" evidence="7">
    <location>
        <begin position="4"/>
        <end position="117"/>
    </location>
</feature>
<comment type="function">
    <text evidence="6">Catalyzes the conversion of 7,8-dihydroneopterin to 6-hydroxymethyl-7,8-dihydropterin.</text>
</comment>
<evidence type="ECO:0000256" key="2">
    <source>
        <dbReference type="ARBA" id="ARBA00005013"/>
    </source>
</evidence>
<dbReference type="STRING" id="697281.Mahau_1162"/>
<dbReference type="InterPro" id="IPR006156">
    <property type="entry name" value="Dihydroneopterin_aldolase"/>
</dbReference>
<dbReference type="CDD" id="cd00534">
    <property type="entry name" value="DHNA_DHNTPE"/>
    <property type="match status" value="1"/>
</dbReference>
<evidence type="ECO:0000256" key="5">
    <source>
        <dbReference type="ARBA" id="ARBA00023239"/>
    </source>
</evidence>
<evidence type="ECO:0000313" key="9">
    <source>
        <dbReference type="Proteomes" id="UP000008457"/>
    </source>
</evidence>
<keyword evidence="4 6" id="KW-0289">Folate biosynthesis</keyword>
<dbReference type="OrthoDB" id="9808041at2"/>
<comment type="catalytic activity">
    <reaction evidence="1 6">
        <text>7,8-dihydroneopterin = 6-hydroxymethyl-7,8-dihydropterin + glycolaldehyde</text>
        <dbReference type="Rhea" id="RHEA:10540"/>
        <dbReference type="ChEBI" id="CHEBI:17001"/>
        <dbReference type="ChEBI" id="CHEBI:17071"/>
        <dbReference type="ChEBI" id="CHEBI:44841"/>
        <dbReference type="EC" id="4.1.2.25"/>
    </reaction>
</comment>
<sequence>MDKIIIEDLEVYAYHGVASEEKALGQMFLISVEMDIDLIAAGHSDNISDTIHYGHVCGDIEDIIASHSYNLIEALAQDIADRLLQHYPKIQNIKVVVKKPWAPIRSHVKYVAVEIERMRLTDERQG</sequence>
<dbReference type="EMBL" id="CP002360">
    <property type="protein sequence ID" value="AEE96359.1"/>
    <property type="molecule type" value="Genomic_DNA"/>
</dbReference>
<dbReference type="GO" id="GO:0046656">
    <property type="term" value="P:folic acid biosynthetic process"/>
    <property type="evidence" value="ECO:0007669"/>
    <property type="project" value="UniProtKB-UniRule"/>
</dbReference>
<evidence type="ECO:0000256" key="3">
    <source>
        <dbReference type="ARBA" id="ARBA00005708"/>
    </source>
</evidence>
<dbReference type="GO" id="GO:0046654">
    <property type="term" value="P:tetrahydrofolate biosynthetic process"/>
    <property type="evidence" value="ECO:0007669"/>
    <property type="project" value="UniProtKB-UniRule"/>
</dbReference>
<proteinExistence type="inferred from homology"/>
<dbReference type="HOGENOM" id="CLU_112632_1_3_9"/>
<comment type="pathway">
    <text evidence="2 6">Cofactor biosynthesis; tetrahydrofolate biosynthesis; 2-amino-4-hydroxy-6-hydroxymethyl-7,8-dihydropteridine diphosphate from 7,8-dihydroneopterin triphosphate: step 3/4.</text>
</comment>
<dbReference type="InterPro" id="IPR006157">
    <property type="entry name" value="FolB_dom"/>
</dbReference>
<gene>
    <name evidence="8" type="ordered locus">Mahau_1162</name>
</gene>
<keyword evidence="5 6" id="KW-0456">Lyase</keyword>
<dbReference type="SUPFAM" id="SSF55620">
    <property type="entry name" value="Tetrahydrobiopterin biosynthesis enzymes-like"/>
    <property type="match status" value="1"/>
</dbReference>
<protein>
    <recommendedName>
        <fullName evidence="6">7,8-dihydroneopterin aldolase</fullName>
        <ecNumber evidence="6">4.1.2.25</ecNumber>
    </recommendedName>
</protein>
<dbReference type="KEGG" id="mas:Mahau_1162"/>
<dbReference type="NCBIfam" id="TIGR00526">
    <property type="entry name" value="folB_dom"/>
    <property type="match status" value="1"/>
</dbReference>
<keyword evidence="9" id="KW-1185">Reference proteome</keyword>
<dbReference type="PANTHER" id="PTHR42844:SF1">
    <property type="entry name" value="DIHYDRONEOPTERIN ALDOLASE 1-RELATED"/>
    <property type="match status" value="1"/>
</dbReference>
<evidence type="ECO:0000256" key="6">
    <source>
        <dbReference type="RuleBase" id="RU362079"/>
    </source>
</evidence>
<dbReference type="PANTHER" id="PTHR42844">
    <property type="entry name" value="DIHYDRONEOPTERIN ALDOLASE 1-RELATED"/>
    <property type="match status" value="1"/>
</dbReference>
<dbReference type="Pfam" id="PF02152">
    <property type="entry name" value="FolB"/>
    <property type="match status" value="1"/>
</dbReference>
<evidence type="ECO:0000256" key="1">
    <source>
        <dbReference type="ARBA" id="ARBA00001353"/>
    </source>
</evidence>
<dbReference type="GO" id="GO:0005737">
    <property type="term" value="C:cytoplasm"/>
    <property type="evidence" value="ECO:0007669"/>
    <property type="project" value="TreeGrafter"/>
</dbReference>